<gene>
    <name evidence="1" type="ORF">VHA01S_030_00490</name>
</gene>
<name>V5F436_9VIBR</name>
<reference evidence="1 2" key="2">
    <citation type="submission" date="2013-11" db="EMBL/GenBank/DDBJ databases">
        <title>Whole genome shotgun sequence of Vibrio halioticoli NBRC 102217.</title>
        <authorList>
            <person name="Isaki S."/>
            <person name="Kimura A."/>
            <person name="Ohji S."/>
            <person name="Hosoyama A."/>
            <person name="Fujita N."/>
            <person name="Hashimoto M."/>
            <person name="Hosoyama Y."/>
            <person name="Yamazoe A."/>
        </authorList>
    </citation>
    <scope>NUCLEOTIDE SEQUENCE [LARGE SCALE GENOMIC DNA]</scope>
    <source>
        <strain evidence="1 2">NBRC 102217</strain>
    </source>
</reference>
<reference evidence="1 2" key="1">
    <citation type="submission" date="2013-10" db="EMBL/GenBank/DDBJ databases">
        <authorList>
            <person name="Ichikawa N."/>
            <person name="Kimura A."/>
            <person name="Ohji S."/>
            <person name="Hosoyama A."/>
            <person name="Fujita N."/>
        </authorList>
    </citation>
    <scope>NUCLEOTIDE SEQUENCE [LARGE SCALE GENOMIC DNA]</scope>
    <source>
        <strain evidence="1 2">NBRC 102217</strain>
    </source>
</reference>
<dbReference type="eggNOG" id="COG4340">
    <property type="taxonomic scope" value="Bacteria"/>
</dbReference>
<evidence type="ECO:0000313" key="2">
    <source>
        <dbReference type="Proteomes" id="UP000017800"/>
    </source>
</evidence>
<accession>V5F436</accession>
<dbReference type="Proteomes" id="UP000017800">
    <property type="component" value="Unassembled WGS sequence"/>
</dbReference>
<protein>
    <recommendedName>
        <fullName evidence="3">2OG-Fe dioxygenase family protein</fullName>
    </recommendedName>
</protein>
<dbReference type="OrthoDB" id="6681382at2"/>
<evidence type="ECO:0000313" key="1">
    <source>
        <dbReference type="EMBL" id="GAD89974.1"/>
    </source>
</evidence>
<proteinExistence type="predicted"/>
<dbReference type="GO" id="GO:0051213">
    <property type="term" value="F:dioxygenase activity"/>
    <property type="evidence" value="ECO:0007669"/>
    <property type="project" value="InterPro"/>
</dbReference>
<organism evidence="1 2">
    <name type="scientific">Vibrio halioticoli NBRC 102217</name>
    <dbReference type="NCBI Taxonomy" id="1219072"/>
    <lineage>
        <taxon>Bacteria</taxon>
        <taxon>Pseudomonadati</taxon>
        <taxon>Pseudomonadota</taxon>
        <taxon>Gammaproteobacteria</taxon>
        <taxon>Vibrionales</taxon>
        <taxon>Vibrionaceae</taxon>
        <taxon>Vibrio</taxon>
    </lineage>
</organism>
<dbReference type="Gene3D" id="2.60.120.620">
    <property type="entry name" value="q2cbj1_9rhob like domain"/>
    <property type="match status" value="1"/>
</dbReference>
<keyword evidence="2" id="KW-1185">Reference proteome</keyword>
<dbReference type="RefSeq" id="WP_023404328.1">
    <property type="nucleotide sequence ID" value="NZ_BAUJ01000030.1"/>
</dbReference>
<dbReference type="EMBL" id="BAUJ01000030">
    <property type="protein sequence ID" value="GAD89974.1"/>
    <property type="molecule type" value="Genomic_DNA"/>
</dbReference>
<dbReference type="InterPro" id="IPR018724">
    <property type="entry name" value="2OG-Fe_dioxygenase"/>
</dbReference>
<comment type="caution">
    <text evidence="1">The sequence shown here is derived from an EMBL/GenBank/DDBJ whole genome shotgun (WGS) entry which is preliminary data.</text>
</comment>
<dbReference type="Pfam" id="PF10014">
    <property type="entry name" value="2OG-Fe_Oxy_2"/>
    <property type="match status" value="1"/>
</dbReference>
<evidence type="ECO:0008006" key="3">
    <source>
        <dbReference type="Google" id="ProtNLM"/>
    </source>
</evidence>
<dbReference type="AlphaFoldDB" id="V5F436"/>
<sequence length="250" mass="28456">MSIQVKTRNADKYFFHIKKLTQDYFTFIQGADIQDMLDCTELDIKEFSDQWNSLELDQYMGHGGRYRYRRYGQFNKMAMDPDLTLLPHAPYVQSKEVNYLNGGVKRKFEPLTTEFSQSPVLIQVLSLMSELYDKADGKANDWNIHLHPYRIVATAEQMGKPSPEGLHRDGVTFIASMMINRHNISGGVTTLTDSYRQPKATVELTNPFDIIIADDARTLHDVSPIEASGNDAPGTRDVLVIAFTKLEQVD</sequence>